<evidence type="ECO:0000313" key="1">
    <source>
        <dbReference type="EMBL" id="MCD7472291.1"/>
    </source>
</evidence>
<comment type="caution">
    <text evidence="1">The sequence shown here is derived from an EMBL/GenBank/DDBJ whole genome shotgun (WGS) entry which is preliminary data.</text>
</comment>
<protein>
    <submittedName>
        <fullName evidence="1">Uncharacterized protein</fullName>
    </submittedName>
</protein>
<accession>A0ABS8TN05</accession>
<keyword evidence="2" id="KW-1185">Reference proteome</keyword>
<sequence length="157" mass="17871">MAAQITGQPILMAGQTSISYSNAINPNALKTPKQTYTPVGPIPIKKVNIISEEHVVKWMEKEVDQMNTIENLEYAVIDECRVLHLELRMPYVEEEKKQNNDKVETKGKVPIKVLSSEKVVGETMKWHITKKNRVFTKEKVPDTYNNSKSVTDEEATI</sequence>
<reference evidence="1 2" key="1">
    <citation type="journal article" date="2021" name="BMC Genomics">
        <title>Datura genome reveals duplications of psychoactive alkaloid biosynthetic genes and high mutation rate following tissue culture.</title>
        <authorList>
            <person name="Rajewski A."/>
            <person name="Carter-House D."/>
            <person name="Stajich J."/>
            <person name="Litt A."/>
        </authorList>
    </citation>
    <scope>NUCLEOTIDE SEQUENCE [LARGE SCALE GENOMIC DNA]</scope>
    <source>
        <strain evidence="1">AR-01</strain>
    </source>
</reference>
<name>A0ABS8TN05_DATST</name>
<evidence type="ECO:0000313" key="2">
    <source>
        <dbReference type="Proteomes" id="UP000823775"/>
    </source>
</evidence>
<organism evidence="1 2">
    <name type="scientific">Datura stramonium</name>
    <name type="common">Jimsonweed</name>
    <name type="synonym">Common thornapple</name>
    <dbReference type="NCBI Taxonomy" id="4076"/>
    <lineage>
        <taxon>Eukaryota</taxon>
        <taxon>Viridiplantae</taxon>
        <taxon>Streptophyta</taxon>
        <taxon>Embryophyta</taxon>
        <taxon>Tracheophyta</taxon>
        <taxon>Spermatophyta</taxon>
        <taxon>Magnoliopsida</taxon>
        <taxon>eudicotyledons</taxon>
        <taxon>Gunneridae</taxon>
        <taxon>Pentapetalae</taxon>
        <taxon>asterids</taxon>
        <taxon>lamiids</taxon>
        <taxon>Solanales</taxon>
        <taxon>Solanaceae</taxon>
        <taxon>Solanoideae</taxon>
        <taxon>Datureae</taxon>
        <taxon>Datura</taxon>
    </lineage>
</organism>
<dbReference type="Proteomes" id="UP000823775">
    <property type="component" value="Unassembled WGS sequence"/>
</dbReference>
<gene>
    <name evidence="1" type="ORF">HAX54_013355</name>
</gene>
<proteinExistence type="predicted"/>
<dbReference type="EMBL" id="JACEIK010001803">
    <property type="protein sequence ID" value="MCD7472291.1"/>
    <property type="molecule type" value="Genomic_DNA"/>
</dbReference>